<protein>
    <recommendedName>
        <fullName evidence="3">Lipoprotein</fullName>
    </recommendedName>
</protein>
<evidence type="ECO:0000313" key="2">
    <source>
        <dbReference type="Proteomes" id="UP001197247"/>
    </source>
</evidence>
<dbReference type="Proteomes" id="UP001197247">
    <property type="component" value="Unassembled WGS sequence"/>
</dbReference>
<evidence type="ECO:0008006" key="3">
    <source>
        <dbReference type="Google" id="ProtNLM"/>
    </source>
</evidence>
<organism evidence="1 2">
    <name type="scientific">Kineosporia corallincola</name>
    <dbReference type="NCBI Taxonomy" id="2835133"/>
    <lineage>
        <taxon>Bacteria</taxon>
        <taxon>Bacillati</taxon>
        <taxon>Actinomycetota</taxon>
        <taxon>Actinomycetes</taxon>
        <taxon>Kineosporiales</taxon>
        <taxon>Kineosporiaceae</taxon>
        <taxon>Kineosporia</taxon>
    </lineage>
</organism>
<accession>A0ABS5TRB3</accession>
<dbReference type="RefSeq" id="WP_214159783.1">
    <property type="nucleotide sequence ID" value="NZ_JAHBAY010000016.1"/>
</dbReference>
<gene>
    <name evidence="1" type="ORF">KIH74_30145</name>
</gene>
<keyword evidence="2" id="KW-1185">Reference proteome</keyword>
<name>A0ABS5TRB3_9ACTN</name>
<proteinExistence type="predicted"/>
<reference evidence="1 2" key="1">
    <citation type="submission" date="2021-05" db="EMBL/GenBank/DDBJ databases">
        <title>Kineosporia and Streptomyces sp. nov. two new marine actinobacteria isolated from Coral.</title>
        <authorList>
            <person name="Buangrab K."/>
            <person name="Sutthacheep M."/>
            <person name="Yeemin T."/>
            <person name="Harunari E."/>
            <person name="Igarashi Y."/>
            <person name="Kanchanasin P."/>
            <person name="Tanasupawat S."/>
            <person name="Phongsopitanun W."/>
        </authorList>
    </citation>
    <scope>NUCLEOTIDE SEQUENCE [LARGE SCALE GENOMIC DNA]</scope>
    <source>
        <strain evidence="1 2">J2-2</strain>
    </source>
</reference>
<evidence type="ECO:0000313" key="1">
    <source>
        <dbReference type="EMBL" id="MBT0773244.1"/>
    </source>
</evidence>
<comment type="caution">
    <text evidence="1">The sequence shown here is derived from an EMBL/GenBank/DDBJ whole genome shotgun (WGS) entry which is preliminary data.</text>
</comment>
<dbReference type="EMBL" id="JAHBAY010000016">
    <property type="protein sequence ID" value="MBT0773244.1"/>
    <property type="molecule type" value="Genomic_DNA"/>
</dbReference>
<sequence length="187" mass="19369">MAITVGVAGCSSESVAVGAAGSEAVSSAVATTTSTALSPRDEAVAAAKKTYEQYTLVANDVAHGGGSDTAALDDVAVGEALLAQKNIAKLLSEKKYRGVGDIEVVSMEAVKVNLKTDPDTYTVPEVILNVCEDQSNIDAVNEAGKSVRGADSPDYRQAKISVSYYPDRGGVDGWFVNSDRDTGTEKC</sequence>